<organism evidence="1 2">
    <name type="scientific">Coptotermes formosanus</name>
    <name type="common">Formosan subterranean termite</name>
    <dbReference type="NCBI Taxonomy" id="36987"/>
    <lineage>
        <taxon>Eukaryota</taxon>
        <taxon>Metazoa</taxon>
        <taxon>Ecdysozoa</taxon>
        <taxon>Arthropoda</taxon>
        <taxon>Hexapoda</taxon>
        <taxon>Insecta</taxon>
        <taxon>Pterygota</taxon>
        <taxon>Neoptera</taxon>
        <taxon>Polyneoptera</taxon>
        <taxon>Dictyoptera</taxon>
        <taxon>Blattodea</taxon>
        <taxon>Blattoidea</taxon>
        <taxon>Termitoidae</taxon>
        <taxon>Rhinotermitidae</taxon>
        <taxon>Coptotermes</taxon>
    </lineage>
</organism>
<proteinExistence type="predicted"/>
<dbReference type="FunCoup" id="A0A6L2PNM6">
    <property type="interactions" value="8"/>
</dbReference>
<keyword evidence="2" id="KW-1185">Reference proteome</keyword>
<accession>A0A6L2PNM6</accession>
<reference evidence="2" key="1">
    <citation type="submission" date="2020-01" db="EMBL/GenBank/DDBJ databases">
        <title>Draft genome sequence of the Termite Coptotermes fromosanus.</title>
        <authorList>
            <person name="Itakura S."/>
            <person name="Yosikawa Y."/>
            <person name="Umezawa K."/>
        </authorList>
    </citation>
    <scope>NUCLEOTIDE SEQUENCE [LARGE SCALE GENOMIC DNA]</scope>
</reference>
<evidence type="ECO:0000313" key="2">
    <source>
        <dbReference type="Proteomes" id="UP000502823"/>
    </source>
</evidence>
<dbReference type="Proteomes" id="UP000502823">
    <property type="component" value="Unassembled WGS sequence"/>
</dbReference>
<dbReference type="EMBL" id="BLKM01000350">
    <property type="protein sequence ID" value="GFG32065.1"/>
    <property type="molecule type" value="Genomic_DNA"/>
</dbReference>
<name>A0A6L2PNM6_COPFO</name>
<dbReference type="InParanoid" id="A0A6L2PNM6"/>
<protein>
    <submittedName>
        <fullName evidence="1">Uncharacterized protein</fullName>
    </submittedName>
</protein>
<dbReference type="AlphaFoldDB" id="A0A6L2PNM6"/>
<dbReference type="OrthoDB" id="6763801at2759"/>
<sequence length="348" mass="41144">MDSFTDELVRRKADKWKYQNVQKCIECKNERNANDRYQESLQDPSNSMHGDIKLMDELIIEAIRHKEYKHIIPILNYSRRNNHCPSPEVLLEAASIFSRLGDKTGIQVVKSVCKCLNRNEFYNQAEYKHYIAEAAWVSGNIGEALDMFADVYKHHATLRRKVRNMTKFLFGECISNRSEASLVLITNFAKKFANEYGDYYFLSFLWQFCFLSEWFCDQKMASELLEQYKELRIVIMDRIKVIAVTALRQEEFEVVQRLLEVTLRYEMRHNYTYILREFFDLKCAQRDLAGCSAILTSALELNVSLKPQQHEKFCALLLDFHGLNKQLLRTKQQHYHKPLKVPSFQLKF</sequence>
<evidence type="ECO:0000313" key="1">
    <source>
        <dbReference type="EMBL" id="GFG32065.1"/>
    </source>
</evidence>
<gene>
    <name evidence="1" type="ORF">Cfor_06846</name>
</gene>
<comment type="caution">
    <text evidence="1">The sequence shown here is derived from an EMBL/GenBank/DDBJ whole genome shotgun (WGS) entry which is preliminary data.</text>
</comment>